<dbReference type="InterPro" id="IPR036086">
    <property type="entry name" value="ParB/Sulfiredoxin_sf"/>
</dbReference>
<reference evidence="3 4" key="1">
    <citation type="submission" date="2017-07" db="EMBL/GenBank/DDBJ databases">
        <title>Draft Genome Sequences of Select Purple Nonsulfur Bacteria.</title>
        <authorList>
            <person name="Lasarre B."/>
            <person name="Mckinlay J.B."/>
        </authorList>
    </citation>
    <scope>NUCLEOTIDE SEQUENCE [LARGE SCALE GENOMIC DNA]</scope>
    <source>
        <strain evidence="3 4">DSM 5909</strain>
    </source>
</reference>
<comment type="caution">
    <text evidence="3">The sequence shown here is derived from an EMBL/GenBank/DDBJ whole genome shotgun (WGS) entry which is preliminary data.</text>
</comment>
<dbReference type="Gene3D" id="1.10.10.2830">
    <property type="match status" value="1"/>
</dbReference>
<dbReference type="InterPro" id="IPR050336">
    <property type="entry name" value="Chromosome_partition/occlusion"/>
</dbReference>
<dbReference type="GO" id="GO:0007059">
    <property type="term" value="P:chromosome segregation"/>
    <property type="evidence" value="ECO:0007669"/>
    <property type="project" value="TreeGrafter"/>
</dbReference>
<dbReference type="AlphaFoldDB" id="A0A327KLG9"/>
<dbReference type="SUPFAM" id="SSF110849">
    <property type="entry name" value="ParB/Sulfiredoxin"/>
    <property type="match status" value="1"/>
</dbReference>
<dbReference type="InterPro" id="IPR003115">
    <property type="entry name" value="ParB_N"/>
</dbReference>
<evidence type="ECO:0000259" key="2">
    <source>
        <dbReference type="SMART" id="SM00470"/>
    </source>
</evidence>
<dbReference type="OrthoDB" id="9813122at2"/>
<keyword evidence="4" id="KW-1185">Reference proteome</keyword>
<dbReference type="EMBL" id="NPEX01000312">
    <property type="protein sequence ID" value="RAI39091.1"/>
    <property type="molecule type" value="Genomic_DNA"/>
</dbReference>
<dbReference type="PANTHER" id="PTHR33375:SF7">
    <property type="entry name" value="CHROMOSOME 2-PARTITIONING PROTEIN PARB-RELATED"/>
    <property type="match status" value="1"/>
</dbReference>
<dbReference type="PANTHER" id="PTHR33375">
    <property type="entry name" value="CHROMOSOME-PARTITIONING PROTEIN PARB-RELATED"/>
    <property type="match status" value="1"/>
</dbReference>
<dbReference type="GO" id="GO:0005694">
    <property type="term" value="C:chromosome"/>
    <property type="evidence" value="ECO:0007669"/>
    <property type="project" value="TreeGrafter"/>
</dbReference>
<feature type="domain" description="ParB-like N-terminal" evidence="2">
    <location>
        <begin position="18"/>
        <end position="123"/>
    </location>
</feature>
<protein>
    <recommendedName>
        <fullName evidence="2">ParB-like N-terminal domain-containing protein</fullName>
    </recommendedName>
</protein>
<dbReference type="SUPFAM" id="SSF109709">
    <property type="entry name" value="KorB DNA-binding domain-like"/>
    <property type="match status" value="1"/>
</dbReference>
<gene>
    <name evidence="3" type="ORF">CH341_26575</name>
</gene>
<sequence length="639" mass="68524">MDVTTTTMRRFGDRAEIAFVPLYKLRPGNEAPAGSINVRKTDDPSELPPLKASIEAKGVLQSVLACSPDEGSELYLAIGNRRLRALRALLAEGRIADDFPVPTIILRGVTPADARAASLAENIERAPLHPVDRFEAFAELQADGRSADDIAAQFGLARREVNQSLALGALSPTIRAAWRNGQIGATIAQLYTLSPSHKVQDATFARMKKEGRANSDWALRSALKADDAAAQRSVEFVGLDAYEARGGKVTRDLFGTSHVVGDAKLAKAMADEKLLAECDRLIAEGWKWARPRDGVKDFWSYRTSDPKGKPTDDESAELARLRAIVEIGRGFHGGEPSEAEEAAAYTAEADIARLEAAIAARSYTPRQKAKAGCFVEVEDGGRLVIHYGRIDPADARKAEAEQKAKEKAKQGDDPESTDKPAGPAISNALAHRLSCQLTAAAAEAIDDDPELALSVALAALTAPPARWGDDRAVALKVSGMRAVRDPGEIGADEEEEFDGLLETFGSRSVKEQLRTLARFVGDALDFRVEHAARSPLLQTAGEEGRWAEVICNAIDPAAMNAALRKAFDAPDYFGAVSARLAAAAIVEMGHPPPRSMKKAEVVETAVRLAGETGWLPPELRTVHYDGPGGALRPIAEAAE</sequence>
<evidence type="ECO:0000313" key="4">
    <source>
        <dbReference type="Proteomes" id="UP000249130"/>
    </source>
</evidence>
<name>A0A327KLG9_9BRAD</name>
<evidence type="ECO:0000256" key="1">
    <source>
        <dbReference type="SAM" id="MobiDB-lite"/>
    </source>
</evidence>
<organism evidence="3 4">
    <name type="scientific">Rhodoplanes roseus</name>
    <dbReference type="NCBI Taxonomy" id="29409"/>
    <lineage>
        <taxon>Bacteria</taxon>
        <taxon>Pseudomonadati</taxon>
        <taxon>Pseudomonadota</taxon>
        <taxon>Alphaproteobacteria</taxon>
        <taxon>Hyphomicrobiales</taxon>
        <taxon>Nitrobacteraceae</taxon>
        <taxon>Rhodoplanes</taxon>
    </lineage>
</organism>
<dbReference type="SMART" id="SM00470">
    <property type="entry name" value="ParB"/>
    <property type="match status" value="1"/>
</dbReference>
<accession>A0A327KLG9</accession>
<dbReference type="Proteomes" id="UP000249130">
    <property type="component" value="Unassembled WGS sequence"/>
</dbReference>
<dbReference type="Gene3D" id="3.90.1530.30">
    <property type="match status" value="1"/>
</dbReference>
<proteinExistence type="predicted"/>
<evidence type="ECO:0000313" key="3">
    <source>
        <dbReference type="EMBL" id="RAI39091.1"/>
    </source>
</evidence>
<feature type="compositionally biased region" description="Basic and acidic residues" evidence="1">
    <location>
        <begin position="395"/>
        <end position="418"/>
    </location>
</feature>
<dbReference type="RefSeq" id="WP_111422008.1">
    <property type="nucleotide sequence ID" value="NZ_NPEX01000312.1"/>
</dbReference>
<dbReference type="Pfam" id="PF02195">
    <property type="entry name" value="ParB_N"/>
    <property type="match status" value="1"/>
</dbReference>
<feature type="region of interest" description="Disordered" evidence="1">
    <location>
        <begin position="395"/>
        <end position="424"/>
    </location>
</feature>